<accession>A0A1M6I0H1</accession>
<keyword evidence="4" id="KW-0804">Transcription</keyword>
<dbReference type="PANTHER" id="PTHR43133:SF46">
    <property type="entry name" value="RNA POLYMERASE SIGMA-70 FACTOR ECF SUBFAMILY"/>
    <property type="match status" value="1"/>
</dbReference>
<evidence type="ECO:0000256" key="1">
    <source>
        <dbReference type="ARBA" id="ARBA00010641"/>
    </source>
</evidence>
<keyword evidence="8" id="KW-1185">Reference proteome</keyword>
<dbReference type="OrthoDB" id="9782991at2"/>
<dbReference type="GO" id="GO:0006352">
    <property type="term" value="P:DNA-templated transcription initiation"/>
    <property type="evidence" value="ECO:0007669"/>
    <property type="project" value="InterPro"/>
</dbReference>
<dbReference type="NCBIfam" id="TIGR02937">
    <property type="entry name" value="sigma70-ECF"/>
    <property type="match status" value="1"/>
</dbReference>
<dbReference type="GO" id="GO:0003677">
    <property type="term" value="F:DNA binding"/>
    <property type="evidence" value="ECO:0007669"/>
    <property type="project" value="InterPro"/>
</dbReference>
<dbReference type="EMBL" id="FQZE01000015">
    <property type="protein sequence ID" value="SHJ27917.1"/>
    <property type="molecule type" value="Genomic_DNA"/>
</dbReference>
<proteinExistence type="inferred from homology"/>
<feature type="domain" description="RNA polymerase sigma factor 70 region 4 type 2" evidence="6">
    <location>
        <begin position="120"/>
        <end position="171"/>
    </location>
</feature>
<dbReference type="AlphaFoldDB" id="A0A1M6I0H1"/>
<evidence type="ECO:0000259" key="5">
    <source>
        <dbReference type="Pfam" id="PF04542"/>
    </source>
</evidence>
<dbReference type="InterPro" id="IPR036388">
    <property type="entry name" value="WH-like_DNA-bd_sf"/>
</dbReference>
<comment type="similarity">
    <text evidence="1">Belongs to the sigma-70 factor family. ECF subfamily.</text>
</comment>
<dbReference type="Pfam" id="PF08281">
    <property type="entry name" value="Sigma70_r4_2"/>
    <property type="match status" value="1"/>
</dbReference>
<dbReference type="InterPro" id="IPR039425">
    <property type="entry name" value="RNA_pol_sigma-70-like"/>
</dbReference>
<dbReference type="Gene3D" id="1.10.10.10">
    <property type="entry name" value="Winged helix-like DNA-binding domain superfamily/Winged helix DNA-binding domain"/>
    <property type="match status" value="1"/>
</dbReference>
<dbReference type="InterPro" id="IPR014284">
    <property type="entry name" value="RNA_pol_sigma-70_dom"/>
</dbReference>
<protein>
    <submittedName>
        <fullName evidence="7">RNA polymerase sigma-70 factor, ECF subfamily</fullName>
    </submittedName>
</protein>
<evidence type="ECO:0000256" key="2">
    <source>
        <dbReference type="ARBA" id="ARBA00023015"/>
    </source>
</evidence>
<dbReference type="GO" id="GO:0016987">
    <property type="term" value="F:sigma factor activity"/>
    <property type="evidence" value="ECO:0007669"/>
    <property type="project" value="UniProtKB-KW"/>
</dbReference>
<dbReference type="InterPro" id="IPR013249">
    <property type="entry name" value="RNA_pol_sigma70_r4_t2"/>
</dbReference>
<keyword evidence="3" id="KW-0731">Sigma factor</keyword>
<evidence type="ECO:0000259" key="6">
    <source>
        <dbReference type="Pfam" id="PF08281"/>
    </source>
</evidence>
<dbReference type="PANTHER" id="PTHR43133">
    <property type="entry name" value="RNA POLYMERASE ECF-TYPE SIGMA FACTO"/>
    <property type="match status" value="1"/>
</dbReference>
<dbReference type="STRING" id="1168035.SAMN05444280_11531"/>
<evidence type="ECO:0000256" key="3">
    <source>
        <dbReference type="ARBA" id="ARBA00023082"/>
    </source>
</evidence>
<name>A0A1M6I0H1_9BACT</name>
<sequence length="195" mass="22776">MPFDRNSINLIARGDQKKFRQLMECTSDELFLFAMGFLRRREIAEEIVSDVFVKTWENRTKLWKISNLKAYLFVSVKNACISHIRKEKNDKVISIDGMENFWFIPVECPETEYISKETLAQIHKAIDKLPPKCKMAFTLAKINGMKYKEIAEVMEVSEKTVNNHLVYAIKKITVLLGIKNRKKHKAQPFKQASLF</sequence>
<reference evidence="7 8" key="1">
    <citation type="submission" date="2016-11" db="EMBL/GenBank/DDBJ databases">
        <authorList>
            <person name="Jaros S."/>
            <person name="Januszkiewicz K."/>
            <person name="Wedrychowicz H."/>
        </authorList>
    </citation>
    <scope>NUCLEOTIDE SEQUENCE [LARGE SCALE GENOMIC DNA]</scope>
    <source>
        <strain evidence="7 8">DSM 27063</strain>
    </source>
</reference>
<dbReference type="SUPFAM" id="SSF88659">
    <property type="entry name" value="Sigma3 and sigma4 domains of RNA polymerase sigma factors"/>
    <property type="match status" value="1"/>
</dbReference>
<feature type="domain" description="RNA polymerase sigma-70 region 2" evidence="5">
    <location>
        <begin position="27"/>
        <end position="88"/>
    </location>
</feature>
<organism evidence="7 8">
    <name type="scientific">Tangfeifania diversioriginum</name>
    <dbReference type="NCBI Taxonomy" id="1168035"/>
    <lineage>
        <taxon>Bacteria</taxon>
        <taxon>Pseudomonadati</taxon>
        <taxon>Bacteroidota</taxon>
        <taxon>Bacteroidia</taxon>
        <taxon>Marinilabiliales</taxon>
        <taxon>Prolixibacteraceae</taxon>
        <taxon>Tangfeifania</taxon>
    </lineage>
</organism>
<dbReference type="Gene3D" id="1.10.1740.10">
    <property type="match status" value="1"/>
</dbReference>
<evidence type="ECO:0000313" key="7">
    <source>
        <dbReference type="EMBL" id="SHJ27917.1"/>
    </source>
</evidence>
<dbReference type="InterPro" id="IPR013324">
    <property type="entry name" value="RNA_pol_sigma_r3/r4-like"/>
</dbReference>
<dbReference type="Proteomes" id="UP000184050">
    <property type="component" value="Unassembled WGS sequence"/>
</dbReference>
<gene>
    <name evidence="7" type="ORF">SAMN05444280_11531</name>
</gene>
<dbReference type="InterPro" id="IPR013325">
    <property type="entry name" value="RNA_pol_sigma_r2"/>
</dbReference>
<dbReference type="InterPro" id="IPR014327">
    <property type="entry name" value="RNA_pol_sigma70_bacteroid"/>
</dbReference>
<dbReference type="Pfam" id="PF04542">
    <property type="entry name" value="Sigma70_r2"/>
    <property type="match status" value="1"/>
</dbReference>
<dbReference type="NCBIfam" id="TIGR02985">
    <property type="entry name" value="Sig70_bacteroi1"/>
    <property type="match status" value="1"/>
</dbReference>
<dbReference type="CDD" id="cd06171">
    <property type="entry name" value="Sigma70_r4"/>
    <property type="match status" value="1"/>
</dbReference>
<evidence type="ECO:0000313" key="8">
    <source>
        <dbReference type="Proteomes" id="UP000184050"/>
    </source>
</evidence>
<dbReference type="SUPFAM" id="SSF88946">
    <property type="entry name" value="Sigma2 domain of RNA polymerase sigma factors"/>
    <property type="match status" value="1"/>
</dbReference>
<dbReference type="InterPro" id="IPR007627">
    <property type="entry name" value="RNA_pol_sigma70_r2"/>
</dbReference>
<dbReference type="RefSeq" id="WP_073169236.1">
    <property type="nucleotide sequence ID" value="NZ_FQZE01000015.1"/>
</dbReference>
<keyword evidence="2" id="KW-0805">Transcription regulation</keyword>
<evidence type="ECO:0000256" key="4">
    <source>
        <dbReference type="ARBA" id="ARBA00023163"/>
    </source>
</evidence>